<dbReference type="AlphaFoldDB" id="A0A367FI98"/>
<reference evidence="1 2" key="1">
    <citation type="submission" date="2018-06" db="EMBL/GenBank/DDBJ databases">
        <title>Sphaerisporangium craniellae sp. nov., isolated from a marine sponge in the South China Sea.</title>
        <authorList>
            <person name="Li L."/>
        </authorList>
    </citation>
    <scope>NUCLEOTIDE SEQUENCE [LARGE SCALE GENOMIC DNA]</scope>
    <source>
        <strain evidence="1 2">CCTCC AA 208026</strain>
    </source>
</reference>
<comment type="caution">
    <text evidence="1">The sequence shown here is derived from an EMBL/GenBank/DDBJ whole genome shotgun (WGS) entry which is preliminary data.</text>
</comment>
<organism evidence="1 2">
    <name type="scientific">Sphaerisporangium album</name>
    <dbReference type="NCBI Taxonomy" id="509200"/>
    <lineage>
        <taxon>Bacteria</taxon>
        <taxon>Bacillati</taxon>
        <taxon>Actinomycetota</taxon>
        <taxon>Actinomycetes</taxon>
        <taxon>Streptosporangiales</taxon>
        <taxon>Streptosporangiaceae</taxon>
        <taxon>Sphaerisporangium</taxon>
    </lineage>
</organism>
<proteinExistence type="predicted"/>
<accession>A0A367FI98</accession>
<gene>
    <name evidence="1" type="ORF">DQ384_18050</name>
</gene>
<evidence type="ECO:0000313" key="1">
    <source>
        <dbReference type="EMBL" id="RCG30051.1"/>
    </source>
</evidence>
<protein>
    <submittedName>
        <fullName evidence="1">Uncharacterized protein</fullName>
    </submittedName>
</protein>
<keyword evidence="2" id="KW-1185">Reference proteome</keyword>
<dbReference type="OrthoDB" id="1414930at2"/>
<dbReference type="Proteomes" id="UP000253094">
    <property type="component" value="Unassembled WGS sequence"/>
</dbReference>
<dbReference type="EMBL" id="QOIL01000009">
    <property type="protein sequence ID" value="RCG30051.1"/>
    <property type="molecule type" value="Genomic_DNA"/>
</dbReference>
<dbReference type="RefSeq" id="WP_114029992.1">
    <property type="nucleotide sequence ID" value="NZ_QOIL01000009.1"/>
</dbReference>
<sequence>MRDVTQIVAQLREELAAELRERVRRRLGEQSTEWLVDQLMALVLPSGEVSYAIPRQVPRGPEAGEGAYAPRVPIGEDVPGPVRVQDDPHAEAGRADARTCDDWVAGVGDEGGRAARIRRLGLDPASLPGYTARYRALRREVLEAEGYLLDAPPRGGALISPAHRSPKAEALLREAGDVLHGLLFGGEGVRLDPVDRGSITLAVPRAKAHAMAALVGVPGAGHVPGDGGPFRVEYGEVAGGLVGGALAAALCLVNDLMINERSLCGRAEDGGGAPGR</sequence>
<name>A0A367FI98_9ACTN</name>
<evidence type="ECO:0000313" key="2">
    <source>
        <dbReference type="Proteomes" id="UP000253094"/>
    </source>
</evidence>